<name>A0ACB9WMG4_CHAAC</name>
<comment type="caution">
    <text evidence="1">The sequence shown here is derived from an EMBL/GenBank/DDBJ whole genome shotgun (WGS) entry which is preliminary data.</text>
</comment>
<keyword evidence="2" id="KW-1185">Reference proteome</keyword>
<accession>A0ACB9WMG4</accession>
<evidence type="ECO:0000313" key="2">
    <source>
        <dbReference type="Proteomes" id="UP001057452"/>
    </source>
</evidence>
<proteinExistence type="predicted"/>
<dbReference type="Proteomes" id="UP001057452">
    <property type="component" value="Chromosome 14"/>
</dbReference>
<sequence length="331" mass="37756">MKMLWLGLLTLVTASPLRTPDQPSHPPAEADQEFAEEYLRHFYGYKPKSERQKRTTDTGEDADWRTGLCDKIQKMQRFFGLPPSGELTNETLAVMKRPRCGLSDVEQFGETIRWKKRTLSYRIAGYNLPFSTSKVQKVFRAAWKLWSNAAAMKFRKRNRKEADIVISFHNGDHEDGSPFDGTGGILTHAFLPGVGIGGDVHFDAEEEWSLNSTGFNLFAVAVHEFGHALGLPHSDDPGAIMYPSYNFAPNNEIRLSFRDVTDVQHLYGISPQFASLFSKRPPPRTPDKCDPHLSFDAVTELQQEVIFFKDRFMWRRHPQFDDTRITLIGSL</sequence>
<protein>
    <submittedName>
        <fullName evidence="1">Uncharacterized protein</fullName>
    </submittedName>
</protein>
<evidence type="ECO:0000313" key="1">
    <source>
        <dbReference type="EMBL" id="KAI4814576.1"/>
    </source>
</evidence>
<dbReference type="EMBL" id="CM043798">
    <property type="protein sequence ID" value="KAI4814576.1"/>
    <property type="molecule type" value="Genomic_DNA"/>
</dbReference>
<organism evidence="1 2">
    <name type="scientific">Chaenocephalus aceratus</name>
    <name type="common">Blackfin icefish</name>
    <name type="synonym">Chaenichthys aceratus</name>
    <dbReference type="NCBI Taxonomy" id="36190"/>
    <lineage>
        <taxon>Eukaryota</taxon>
        <taxon>Metazoa</taxon>
        <taxon>Chordata</taxon>
        <taxon>Craniata</taxon>
        <taxon>Vertebrata</taxon>
        <taxon>Euteleostomi</taxon>
        <taxon>Actinopterygii</taxon>
        <taxon>Neopterygii</taxon>
        <taxon>Teleostei</taxon>
        <taxon>Neoteleostei</taxon>
        <taxon>Acanthomorphata</taxon>
        <taxon>Eupercaria</taxon>
        <taxon>Perciformes</taxon>
        <taxon>Notothenioidei</taxon>
        <taxon>Channichthyidae</taxon>
        <taxon>Chaenocephalus</taxon>
    </lineage>
</organism>
<reference evidence="1" key="1">
    <citation type="submission" date="2022-05" db="EMBL/GenBank/DDBJ databases">
        <title>Chromosome-level genome of Chaenocephalus aceratus.</title>
        <authorList>
            <person name="Park H."/>
        </authorList>
    </citation>
    <scope>NUCLEOTIDE SEQUENCE</scope>
    <source>
        <strain evidence="1">KU_202001</strain>
    </source>
</reference>
<gene>
    <name evidence="1" type="ORF">KUCAC02_003766</name>
</gene>